<dbReference type="SUPFAM" id="SSF48726">
    <property type="entry name" value="Immunoglobulin"/>
    <property type="match status" value="3"/>
</dbReference>
<dbReference type="Gene3D" id="2.60.40.10">
    <property type="entry name" value="Immunoglobulins"/>
    <property type="match status" value="3"/>
</dbReference>
<comment type="caution">
    <text evidence="8">The sequence shown here is derived from an EMBL/GenBank/DDBJ whole genome shotgun (WGS) entry which is preliminary data.</text>
</comment>
<dbReference type="PROSITE" id="PS50835">
    <property type="entry name" value="IG_LIKE"/>
    <property type="match status" value="3"/>
</dbReference>
<feature type="domain" description="Ig-like" evidence="7">
    <location>
        <begin position="371"/>
        <end position="459"/>
    </location>
</feature>
<dbReference type="SMART" id="SM00406">
    <property type="entry name" value="IGv"/>
    <property type="match status" value="2"/>
</dbReference>
<dbReference type="SMART" id="SM00408">
    <property type="entry name" value="IGc2"/>
    <property type="match status" value="3"/>
</dbReference>
<keyword evidence="3" id="KW-1015">Disulfide bond</keyword>
<dbReference type="InterPro" id="IPR013098">
    <property type="entry name" value="Ig_I-set"/>
</dbReference>
<feature type="domain" description="F5/8 type C" evidence="6">
    <location>
        <begin position="464"/>
        <end position="611"/>
    </location>
</feature>
<dbReference type="SMART" id="SM00231">
    <property type="entry name" value="FA58C"/>
    <property type="match status" value="1"/>
</dbReference>
<evidence type="ECO:0000259" key="6">
    <source>
        <dbReference type="PROSITE" id="PS50022"/>
    </source>
</evidence>
<organism evidence="8 9">
    <name type="scientific">Porites lobata</name>
    <dbReference type="NCBI Taxonomy" id="104759"/>
    <lineage>
        <taxon>Eukaryota</taxon>
        <taxon>Metazoa</taxon>
        <taxon>Cnidaria</taxon>
        <taxon>Anthozoa</taxon>
        <taxon>Hexacorallia</taxon>
        <taxon>Scleractinia</taxon>
        <taxon>Fungiina</taxon>
        <taxon>Poritidae</taxon>
        <taxon>Porites</taxon>
    </lineage>
</organism>
<evidence type="ECO:0008006" key="10">
    <source>
        <dbReference type="Google" id="ProtNLM"/>
    </source>
</evidence>
<dbReference type="CDD" id="cd00096">
    <property type="entry name" value="Ig"/>
    <property type="match status" value="1"/>
</dbReference>
<evidence type="ECO:0000256" key="3">
    <source>
        <dbReference type="ARBA" id="ARBA00023157"/>
    </source>
</evidence>
<evidence type="ECO:0000256" key="5">
    <source>
        <dbReference type="SAM" id="MobiDB-lite"/>
    </source>
</evidence>
<dbReference type="InterPro" id="IPR036179">
    <property type="entry name" value="Ig-like_dom_sf"/>
</dbReference>
<sequence>MSSKSKTVSLSSGTVLSIFCLLLYSAGFIRIEVKLNNHEERLVAVEELISKMSSQTSKNGMDDTSTEDVGYSNKNLRRFARQINAPFNNSANLRHILEDVVTSSFKKICQNTGNWNVCPRGFPGPPGRDGPKGEKGNQGKKGSQGMMGQPGRSGKQGTMGSPGIRGEKGVKGDIGAQGVPGMKGEPGESISVPKVMVSLPQLTVNQSDTAALLCSVSGNPVPSVTWSRVGGVLPSNRSNISSEGLLQIRKVRLEDAGKYKCVARNILGREEKIASLIVQSQPKISLSFGPSYVEKGKNITLPVCHVTGFPPPKITWRKEPNNLVQARTVVSDGQLSILNAQKRDSGWYKCQASNPLGHDSAVTDLNVVQRPHFIVKPPAHLKVRTIQNITVRCQAAGDPQPTVTWKKINGTMPGRRSVVGADGTLKIWNPKPEDSGTYTCTASSNLFSSVFVAMALTVEVLRRCVPVGVADSNKIPEARMTASTFYNNDEYPYYGRLNGTRGNGAWCAKTNNKGDYLQVDMMKVYSVCAVATQGSRGNSHWTTRYKLHFSTNGATWESYKENRIDKIFQGNKDRNGIVKNSLRNVVKSRYVRFYPVSYLGFTCLRVEIFVLK</sequence>
<dbReference type="Pfam" id="PF07679">
    <property type="entry name" value="I-set"/>
    <property type="match status" value="1"/>
</dbReference>
<dbReference type="PROSITE" id="PS01285">
    <property type="entry name" value="FA58C_1"/>
    <property type="match status" value="1"/>
</dbReference>
<dbReference type="PROSITE" id="PS50022">
    <property type="entry name" value="FA58C_3"/>
    <property type="match status" value="1"/>
</dbReference>
<dbReference type="Proteomes" id="UP001159405">
    <property type="component" value="Unassembled WGS sequence"/>
</dbReference>
<dbReference type="InterPro" id="IPR008160">
    <property type="entry name" value="Collagen"/>
</dbReference>
<dbReference type="InterPro" id="IPR003599">
    <property type="entry name" value="Ig_sub"/>
</dbReference>
<evidence type="ECO:0000256" key="4">
    <source>
        <dbReference type="ARBA" id="ARBA00023319"/>
    </source>
</evidence>
<dbReference type="InterPro" id="IPR007110">
    <property type="entry name" value="Ig-like_dom"/>
</dbReference>
<dbReference type="Pfam" id="PF00754">
    <property type="entry name" value="F5_F8_type_C"/>
    <property type="match status" value="1"/>
</dbReference>
<dbReference type="EMBL" id="CALNXK010000011">
    <property type="protein sequence ID" value="CAH3043216.1"/>
    <property type="molecule type" value="Genomic_DNA"/>
</dbReference>
<protein>
    <recommendedName>
        <fullName evidence="10">F5/8 type C domain-containing protein</fullName>
    </recommendedName>
</protein>
<keyword evidence="9" id="KW-1185">Reference proteome</keyword>
<dbReference type="InterPro" id="IPR008979">
    <property type="entry name" value="Galactose-bd-like_sf"/>
</dbReference>
<feature type="compositionally biased region" description="Low complexity" evidence="5">
    <location>
        <begin position="140"/>
        <end position="150"/>
    </location>
</feature>
<evidence type="ECO:0000313" key="8">
    <source>
        <dbReference type="EMBL" id="CAH3043216.1"/>
    </source>
</evidence>
<dbReference type="PANTHER" id="PTHR12231:SF253">
    <property type="entry name" value="DPR-INTERACTING PROTEIN ETA, ISOFORM B-RELATED"/>
    <property type="match status" value="1"/>
</dbReference>
<accession>A0ABN8N9W3</accession>
<dbReference type="InterPro" id="IPR013106">
    <property type="entry name" value="Ig_V-set"/>
</dbReference>
<keyword evidence="4" id="KW-0393">Immunoglobulin domain</keyword>
<dbReference type="Gene3D" id="2.60.120.260">
    <property type="entry name" value="Galactose-binding domain-like"/>
    <property type="match status" value="1"/>
</dbReference>
<reference evidence="8 9" key="1">
    <citation type="submission" date="2022-05" db="EMBL/GenBank/DDBJ databases">
        <authorList>
            <consortium name="Genoscope - CEA"/>
            <person name="William W."/>
        </authorList>
    </citation>
    <scope>NUCLEOTIDE SEQUENCE [LARGE SCALE GENOMIC DNA]</scope>
</reference>
<dbReference type="InterPro" id="IPR013783">
    <property type="entry name" value="Ig-like_fold"/>
</dbReference>
<dbReference type="SUPFAM" id="SSF49785">
    <property type="entry name" value="Galactose-binding domain-like"/>
    <property type="match status" value="1"/>
</dbReference>
<proteinExistence type="predicted"/>
<keyword evidence="2" id="KW-0677">Repeat</keyword>
<evidence type="ECO:0000256" key="2">
    <source>
        <dbReference type="ARBA" id="ARBA00022737"/>
    </source>
</evidence>
<evidence type="ECO:0000259" key="7">
    <source>
        <dbReference type="PROSITE" id="PS50835"/>
    </source>
</evidence>
<dbReference type="Pfam" id="PF13927">
    <property type="entry name" value="Ig_3"/>
    <property type="match status" value="2"/>
</dbReference>
<dbReference type="InterPro" id="IPR000421">
    <property type="entry name" value="FA58C"/>
</dbReference>
<feature type="domain" description="Ig-like" evidence="7">
    <location>
        <begin position="293"/>
        <end position="368"/>
    </location>
</feature>
<dbReference type="InterPro" id="IPR051170">
    <property type="entry name" value="Neural/epithelial_adhesion"/>
</dbReference>
<dbReference type="CDD" id="cd00057">
    <property type="entry name" value="FA58C"/>
    <property type="match status" value="1"/>
</dbReference>
<evidence type="ECO:0000313" key="9">
    <source>
        <dbReference type="Proteomes" id="UP001159405"/>
    </source>
</evidence>
<name>A0ABN8N9W3_9CNID</name>
<dbReference type="Pfam" id="PF01391">
    <property type="entry name" value="Collagen"/>
    <property type="match status" value="1"/>
</dbReference>
<evidence type="ECO:0000256" key="1">
    <source>
        <dbReference type="ARBA" id="ARBA00022729"/>
    </source>
</evidence>
<dbReference type="SMART" id="SM00409">
    <property type="entry name" value="IG"/>
    <property type="match status" value="3"/>
</dbReference>
<dbReference type="PANTHER" id="PTHR12231">
    <property type="entry name" value="CTX-RELATED TYPE I TRANSMEMBRANE PROTEIN"/>
    <property type="match status" value="1"/>
</dbReference>
<feature type="region of interest" description="Disordered" evidence="5">
    <location>
        <begin position="117"/>
        <end position="175"/>
    </location>
</feature>
<gene>
    <name evidence="8" type="ORF">PLOB_00002780</name>
</gene>
<keyword evidence="1" id="KW-0732">Signal</keyword>
<feature type="domain" description="Ig-like" evidence="7">
    <location>
        <begin position="193"/>
        <end position="285"/>
    </location>
</feature>
<dbReference type="InterPro" id="IPR003598">
    <property type="entry name" value="Ig_sub2"/>
</dbReference>